<reference evidence="3" key="1">
    <citation type="journal article" date="2018" name="Int. J. Syst. Evol. Microbiol.">
        <title>Jatrophihabitans telluris sp. nov., isolated from sediment soil of lava forest wetlands and the emended description of the genus Jatrophihabitans.</title>
        <authorList>
            <person name="Lee K.C."/>
            <person name="Suh M.K."/>
            <person name="Eom M.K."/>
            <person name="Kim K.K."/>
            <person name="Kim J.S."/>
            <person name="Kim D.S."/>
            <person name="Ko S.H."/>
            <person name="Shin Y.K."/>
            <person name="Lee J.S."/>
        </authorList>
    </citation>
    <scope>NUCLEOTIDE SEQUENCE</scope>
    <source>
        <strain evidence="3">N237</strain>
    </source>
</reference>
<evidence type="ECO:0000313" key="3">
    <source>
        <dbReference type="EMBL" id="UQX89301.1"/>
    </source>
</evidence>
<keyword evidence="2" id="KW-0472">Membrane</keyword>
<dbReference type="RefSeq" id="WP_249773197.1">
    <property type="nucleotide sequence ID" value="NZ_CP097332.1"/>
</dbReference>
<evidence type="ECO:0008006" key="5">
    <source>
        <dbReference type="Google" id="ProtNLM"/>
    </source>
</evidence>
<protein>
    <recommendedName>
        <fullName evidence="5">YihY/virulence factor BrkB family protein</fullName>
    </recommendedName>
</protein>
<feature type="transmembrane region" description="Helical" evidence="2">
    <location>
        <begin position="261"/>
        <end position="283"/>
    </location>
</feature>
<keyword evidence="2" id="KW-1133">Transmembrane helix</keyword>
<keyword evidence="4" id="KW-1185">Reference proteome</keyword>
<evidence type="ECO:0000256" key="2">
    <source>
        <dbReference type="SAM" id="Phobius"/>
    </source>
</evidence>
<dbReference type="EMBL" id="CP097332">
    <property type="protein sequence ID" value="UQX89301.1"/>
    <property type="molecule type" value="Genomic_DNA"/>
</dbReference>
<sequence>MSRDIDRGAGVRDMEAKPPPPQTAGTARPRWALRHPLWRYGVQGMPGRLWRRSQQLNLATHSLALAAQQILCTAPLLVAFAALGHRSQRGVGQVLSRYLGLSAAASRDVDGLFLSNATLDRADAVSGLLVALVFATSIAATQQRWYELVWDLPRAGLVASIGRQLVWVAGLCGYLVIVLYAGRAGHAFGHRVHASRPAGPVAQLVVSFLFFWGSQHLLLGRRVPARRLIPGAAIMAGGVTVLVAVSGLVMSGEIVTEASDYGLIGATFVLSVWLVVLAGTLFLGSLAGRAIELPWLSDSVEGSSR</sequence>
<name>A0ABY4R1Z8_9ACTN</name>
<organism evidence="3 4">
    <name type="scientific">Jatrophihabitans telluris</name>
    <dbReference type="NCBI Taxonomy" id="2038343"/>
    <lineage>
        <taxon>Bacteria</taxon>
        <taxon>Bacillati</taxon>
        <taxon>Actinomycetota</taxon>
        <taxon>Actinomycetes</taxon>
        <taxon>Jatrophihabitantales</taxon>
        <taxon>Jatrophihabitantaceae</taxon>
        <taxon>Jatrophihabitans</taxon>
    </lineage>
</organism>
<feature type="transmembrane region" description="Helical" evidence="2">
    <location>
        <begin position="201"/>
        <end position="219"/>
    </location>
</feature>
<accession>A0ABY4R1Z8</accession>
<feature type="transmembrane region" description="Helical" evidence="2">
    <location>
        <begin position="231"/>
        <end position="249"/>
    </location>
</feature>
<proteinExistence type="predicted"/>
<feature type="transmembrane region" description="Helical" evidence="2">
    <location>
        <begin position="161"/>
        <end position="181"/>
    </location>
</feature>
<keyword evidence="2" id="KW-0812">Transmembrane</keyword>
<reference evidence="3" key="2">
    <citation type="submission" date="2022-05" db="EMBL/GenBank/DDBJ databases">
        <authorList>
            <person name="Kim J.-S."/>
            <person name="Lee K."/>
            <person name="Suh M."/>
            <person name="Eom M."/>
            <person name="Kim J.-S."/>
            <person name="Kim D.-S."/>
            <person name="Ko S.-H."/>
            <person name="Shin Y."/>
            <person name="Lee J.-S."/>
        </authorList>
    </citation>
    <scope>NUCLEOTIDE SEQUENCE</scope>
    <source>
        <strain evidence="3">N237</strain>
    </source>
</reference>
<feature type="region of interest" description="Disordered" evidence="1">
    <location>
        <begin position="1"/>
        <end position="27"/>
    </location>
</feature>
<dbReference type="Proteomes" id="UP001056336">
    <property type="component" value="Chromosome"/>
</dbReference>
<evidence type="ECO:0000256" key="1">
    <source>
        <dbReference type="SAM" id="MobiDB-lite"/>
    </source>
</evidence>
<feature type="compositionally biased region" description="Basic and acidic residues" evidence="1">
    <location>
        <begin position="1"/>
        <end position="16"/>
    </location>
</feature>
<evidence type="ECO:0000313" key="4">
    <source>
        <dbReference type="Proteomes" id="UP001056336"/>
    </source>
</evidence>
<gene>
    <name evidence="3" type="ORF">M6D93_04675</name>
</gene>